<keyword evidence="4 7" id="KW-1133">Transmembrane helix</keyword>
<dbReference type="PANTHER" id="PTHR13624:SF6">
    <property type="entry name" value="EMEI"/>
    <property type="match status" value="1"/>
</dbReference>
<keyword evidence="3 7" id="KW-0812">Transmembrane</keyword>
<comment type="caution">
    <text evidence="8">The sequence shown here is derived from an EMBL/GenBank/DDBJ whole genome shotgun (WGS) entry which is preliminary data.</text>
</comment>
<keyword evidence="5 7" id="KW-0472">Membrane</keyword>
<feature type="transmembrane region" description="Helical" evidence="7">
    <location>
        <begin position="308"/>
        <end position="328"/>
    </location>
</feature>
<evidence type="ECO:0000256" key="6">
    <source>
        <dbReference type="ARBA" id="ARBA00023180"/>
    </source>
</evidence>
<dbReference type="InterPro" id="IPR019395">
    <property type="entry name" value="Transmembrane_161A/B"/>
</dbReference>
<dbReference type="EMBL" id="BNCO01000062">
    <property type="protein sequence ID" value="GIL64020.1"/>
    <property type="molecule type" value="Genomic_DNA"/>
</dbReference>
<keyword evidence="9" id="KW-1185">Reference proteome</keyword>
<feature type="transmembrane region" description="Helical" evidence="7">
    <location>
        <begin position="6"/>
        <end position="21"/>
    </location>
</feature>
<evidence type="ECO:0000256" key="4">
    <source>
        <dbReference type="ARBA" id="ARBA00022989"/>
    </source>
</evidence>
<protein>
    <recommendedName>
        <fullName evidence="10">Transmembrane protein</fullName>
    </recommendedName>
</protein>
<gene>
    <name evidence="8" type="ORF">Vafri_18008</name>
</gene>
<feature type="transmembrane region" description="Helical" evidence="7">
    <location>
        <begin position="278"/>
        <end position="296"/>
    </location>
</feature>
<comment type="subcellular location">
    <subcellularLocation>
        <location evidence="1">Membrane</location>
        <topology evidence="1">Multi-pass membrane protein</topology>
    </subcellularLocation>
</comment>
<proteinExistence type="inferred from homology"/>
<feature type="transmembrane region" description="Helical" evidence="7">
    <location>
        <begin position="229"/>
        <end position="247"/>
    </location>
</feature>
<evidence type="ECO:0000256" key="2">
    <source>
        <dbReference type="ARBA" id="ARBA00009706"/>
    </source>
</evidence>
<evidence type="ECO:0000313" key="8">
    <source>
        <dbReference type="EMBL" id="GIL64020.1"/>
    </source>
</evidence>
<feature type="transmembrane region" description="Helical" evidence="7">
    <location>
        <begin position="162"/>
        <end position="182"/>
    </location>
</feature>
<evidence type="ECO:0008006" key="10">
    <source>
        <dbReference type="Google" id="ProtNLM"/>
    </source>
</evidence>
<feature type="transmembrane region" description="Helical" evidence="7">
    <location>
        <begin position="376"/>
        <end position="402"/>
    </location>
</feature>
<evidence type="ECO:0000256" key="3">
    <source>
        <dbReference type="ARBA" id="ARBA00022692"/>
    </source>
</evidence>
<keyword evidence="6" id="KW-0325">Glycoprotein</keyword>
<feature type="transmembrane region" description="Helical" evidence="7">
    <location>
        <begin position="521"/>
        <end position="548"/>
    </location>
</feature>
<name>A0A8J4BM72_9CHLO</name>
<dbReference type="GO" id="GO:0016020">
    <property type="term" value="C:membrane"/>
    <property type="evidence" value="ECO:0007669"/>
    <property type="project" value="UniProtKB-SubCell"/>
</dbReference>
<dbReference type="AlphaFoldDB" id="A0A8J4BM72"/>
<sequence>MGLFVYFAVPLICTLLFRHFIRQPTGSLFLEGLYTFLPQASAIANPPPGPKATKRDRKLLQKRQLQLQGAQSSLIMQQLSPSALSHLSSEPSTFGSNFETLGILLLVLFVGVVVHFILGPLLGLWQEVLLYTLGPLVVLWAPSQLVILECNGSLKRLLGDRFRVVVLAAVGGAAAYGILLAAPPGWIRWDIRSAAKDLDELYMGGITRLLAVRMRRYHPPPRLDSDPSWVAAGLAAVAGVIAATLLGPASRVAKLYHYTSPVPSWAAKYLTPHPLTTAIVRLSLVLPLLVVLYGIVPMSDFWPVPPAAAGALGPALVAAAAVVQLLAVRPLVAAHLGGGLLEWHLLRHEALPGGGGGGSTGGQTVRDSLIRKRLTLVYATVCQVGLQLLAPAALMVCLALLYGGASGAMDAFRPPQPLIANLGARPPVLQRIDAAAAAAAAAPPPMAQPPPPVTAAAAAITGGDDFLDGLDGMTSSEEVAAAAAAAAVAATTASGAAGGHSVSGGEAEEGDRLPPLPPLTFVSFCASFLAWWTCAVTCLFTYPLLFVYRTGLHVG</sequence>
<organism evidence="8 9">
    <name type="scientific">Volvox africanus</name>
    <dbReference type="NCBI Taxonomy" id="51714"/>
    <lineage>
        <taxon>Eukaryota</taxon>
        <taxon>Viridiplantae</taxon>
        <taxon>Chlorophyta</taxon>
        <taxon>core chlorophytes</taxon>
        <taxon>Chlorophyceae</taxon>
        <taxon>CS clade</taxon>
        <taxon>Chlamydomonadales</taxon>
        <taxon>Volvocaceae</taxon>
        <taxon>Volvox</taxon>
    </lineage>
</organism>
<dbReference type="PANTHER" id="PTHR13624">
    <property type="entry name" value="RE42071P"/>
    <property type="match status" value="1"/>
</dbReference>
<evidence type="ECO:0000256" key="1">
    <source>
        <dbReference type="ARBA" id="ARBA00004141"/>
    </source>
</evidence>
<dbReference type="Proteomes" id="UP000747399">
    <property type="component" value="Unassembled WGS sequence"/>
</dbReference>
<accession>A0A8J4BM72</accession>
<reference evidence="8" key="1">
    <citation type="journal article" date="2021" name="Proc. Natl. Acad. Sci. U.S.A.">
        <title>Three genomes in the algal genus Volvox reveal the fate of a haploid sex-determining region after a transition to homothallism.</title>
        <authorList>
            <person name="Yamamoto K."/>
            <person name="Hamaji T."/>
            <person name="Kawai-Toyooka H."/>
            <person name="Matsuzaki R."/>
            <person name="Takahashi F."/>
            <person name="Nishimura Y."/>
            <person name="Kawachi M."/>
            <person name="Noguchi H."/>
            <person name="Minakuchi Y."/>
            <person name="Umen J.G."/>
            <person name="Toyoda A."/>
            <person name="Nozaki H."/>
        </authorList>
    </citation>
    <scope>NUCLEOTIDE SEQUENCE</scope>
    <source>
        <strain evidence="8">NIES-3780</strain>
    </source>
</reference>
<comment type="similarity">
    <text evidence="2">Belongs to the TMEM161 family.</text>
</comment>
<evidence type="ECO:0000256" key="7">
    <source>
        <dbReference type="SAM" id="Phobius"/>
    </source>
</evidence>
<evidence type="ECO:0000256" key="5">
    <source>
        <dbReference type="ARBA" id="ARBA00023136"/>
    </source>
</evidence>
<feature type="transmembrane region" description="Helical" evidence="7">
    <location>
        <begin position="101"/>
        <end position="122"/>
    </location>
</feature>
<evidence type="ECO:0000313" key="9">
    <source>
        <dbReference type="Proteomes" id="UP000747399"/>
    </source>
</evidence>